<dbReference type="Proteomes" id="UP000184295">
    <property type="component" value="Unassembled WGS sequence"/>
</dbReference>
<evidence type="ECO:0000256" key="2">
    <source>
        <dbReference type="ARBA" id="ARBA00022722"/>
    </source>
</evidence>
<sequence>MDGYNWAVDLNESFDLFEQRDTITVSDLCRAVGEALSPVTGSIHRVRCTVSSAKRNQRGHIFFDMVDAMEVGGFSKSVTAKMPAVIWSAEASVISRQLAQRSLPSFADDLEVVVVGKLNFHVVYGMRFQVLDLDYDALRRDELIKLEEIRRALKKEGLWDRNRSLPAPYLPLKIALVTSASGVVKQDFINPLLESGLNFAVRLYPTSVAGPYAVGDLVQTLEMAGRGGHDLIVLIRGGGGAQELSIFNEEKVVRAVAESPLPIWCAIGHSTDSVLVNEVASRFFDVPQSVAKELTSLALEYLRSIMDSAQRVAFFASKVAERELELLKREKLRVAMAYDSFNKRLLSSLVDSLQNIRHEASTLLSQQFHALAIAVGTVTESLGRELATHKTDILESLAEFRFGLLGLLRDEEAGIGRSLAEFRFGLLGLLRDEELDVQRYPLGHGHQLLSLVESEGRYLSAALGNVVKRDPEEPLRAGFAMVSDAEGRWVVSAAQAVSTGVSQIRFIDGGVPVKVVEE</sequence>
<dbReference type="AlphaFoldDB" id="A0A1M4T254"/>
<dbReference type="OrthoDB" id="9802795at2"/>
<evidence type="ECO:0000259" key="6">
    <source>
        <dbReference type="Pfam" id="PF02601"/>
    </source>
</evidence>
<evidence type="ECO:0000256" key="1">
    <source>
        <dbReference type="ARBA" id="ARBA00022490"/>
    </source>
</evidence>
<proteinExistence type="inferred from homology"/>
<dbReference type="Pfam" id="PF13742">
    <property type="entry name" value="tRNA_anti_2"/>
    <property type="match status" value="1"/>
</dbReference>
<protein>
    <recommendedName>
        <fullName evidence="5">Exodeoxyribonuclease 7 large subunit</fullName>
        <ecNumber evidence="5">3.1.11.6</ecNumber>
    </recommendedName>
</protein>
<name>A0A1M4T254_9ACTN</name>
<keyword evidence="3 5" id="KW-0378">Hydrolase</keyword>
<dbReference type="PANTHER" id="PTHR30008">
    <property type="entry name" value="EXODEOXYRIBONUCLEASE 7 LARGE SUBUNIT"/>
    <property type="match status" value="1"/>
</dbReference>
<evidence type="ECO:0000256" key="3">
    <source>
        <dbReference type="ARBA" id="ARBA00022801"/>
    </source>
</evidence>
<dbReference type="GO" id="GO:0005737">
    <property type="term" value="C:cytoplasm"/>
    <property type="evidence" value="ECO:0007669"/>
    <property type="project" value="UniProtKB-SubCell"/>
</dbReference>
<dbReference type="EC" id="3.1.11.6" evidence="5"/>
<dbReference type="STRING" id="1121881.SAMN02745225_00461"/>
<dbReference type="InterPro" id="IPR003753">
    <property type="entry name" value="Exonuc_VII_L"/>
</dbReference>
<reference evidence="9" key="1">
    <citation type="submission" date="2016-11" db="EMBL/GenBank/DDBJ databases">
        <authorList>
            <person name="Varghese N."/>
            <person name="Submissions S."/>
        </authorList>
    </citation>
    <scope>NUCLEOTIDE SEQUENCE [LARGE SCALE GENOMIC DNA]</scope>
    <source>
        <strain evidence="9">DSM 19514</strain>
    </source>
</reference>
<evidence type="ECO:0000259" key="7">
    <source>
        <dbReference type="Pfam" id="PF13742"/>
    </source>
</evidence>
<feature type="domain" description="Exonuclease VII large subunit C-terminal" evidence="6">
    <location>
        <begin position="159"/>
        <end position="512"/>
    </location>
</feature>
<comment type="subcellular location">
    <subcellularLocation>
        <location evidence="5">Cytoplasm</location>
    </subcellularLocation>
</comment>
<dbReference type="InterPro" id="IPR025824">
    <property type="entry name" value="OB-fold_nuc-bd_dom"/>
</dbReference>
<accession>A0A1M4T254</accession>
<dbReference type="PANTHER" id="PTHR30008:SF0">
    <property type="entry name" value="EXODEOXYRIBONUCLEASE 7 LARGE SUBUNIT"/>
    <property type="match status" value="1"/>
</dbReference>
<dbReference type="GO" id="GO:0008855">
    <property type="term" value="F:exodeoxyribonuclease VII activity"/>
    <property type="evidence" value="ECO:0007669"/>
    <property type="project" value="UniProtKB-UniRule"/>
</dbReference>
<organism evidence="8 9">
    <name type="scientific">Ferrithrix thermotolerans DSM 19514</name>
    <dbReference type="NCBI Taxonomy" id="1121881"/>
    <lineage>
        <taxon>Bacteria</taxon>
        <taxon>Bacillati</taxon>
        <taxon>Actinomycetota</taxon>
        <taxon>Acidimicrobiia</taxon>
        <taxon>Acidimicrobiales</taxon>
        <taxon>Acidimicrobiaceae</taxon>
        <taxon>Ferrithrix</taxon>
    </lineage>
</organism>
<gene>
    <name evidence="8" type="ORF">SAMN02745225_00461</name>
</gene>
<evidence type="ECO:0000313" key="8">
    <source>
        <dbReference type="EMBL" id="SHE38543.1"/>
    </source>
</evidence>
<dbReference type="InterPro" id="IPR020579">
    <property type="entry name" value="Exonuc_VII_lsu_C"/>
</dbReference>
<dbReference type="EMBL" id="FQUL01000004">
    <property type="protein sequence ID" value="SHE38543.1"/>
    <property type="molecule type" value="Genomic_DNA"/>
</dbReference>
<evidence type="ECO:0000256" key="5">
    <source>
        <dbReference type="RuleBase" id="RU004355"/>
    </source>
</evidence>
<dbReference type="GO" id="GO:0003676">
    <property type="term" value="F:nucleic acid binding"/>
    <property type="evidence" value="ECO:0007669"/>
    <property type="project" value="InterPro"/>
</dbReference>
<dbReference type="GO" id="GO:0006308">
    <property type="term" value="P:DNA catabolic process"/>
    <property type="evidence" value="ECO:0007669"/>
    <property type="project" value="UniProtKB-UniRule"/>
</dbReference>
<evidence type="ECO:0000313" key="9">
    <source>
        <dbReference type="Proteomes" id="UP000184295"/>
    </source>
</evidence>
<feature type="domain" description="OB-fold nucleic acid binding" evidence="7">
    <location>
        <begin position="23"/>
        <end position="133"/>
    </location>
</feature>
<keyword evidence="2 5" id="KW-0540">Nuclease</keyword>
<evidence type="ECO:0000256" key="4">
    <source>
        <dbReference type="ARBA" id="ARBA00022839"/>
    </source>
</evidence>
<keyword evidence="9" id="KW-1185">Reference proteome</keyword>
<keyword evidence="4 5" id="KW-0269">Exonuclease</keyword>
<comment type="similarity">
    <text evidence="5">Belongs to the XseA family.</text>
</comment>
<comment type="catalytic activity">
    <reaction evidence="5">
        <text>Exonucleolytic cleavage in either 5'- to 3'- or 3'- to 5'-direction to yield nucleoside 5'-phosphates.</text>
        <dbReference type="EC" id="3.1.11.6"/>
    </reaction>
</comment>
<keyword evidence="1" id="KW-0963">Cytoplasm</keyword>
<dbReference type="GO" id="GO:0009318">
    <property type="term" value="C:exodeoxyribonuclease VII complex"/>
    <property type="evidence" value="ECO:0007669"/>
    <property type="project" value="UniProtKB-UniRule"/>
</dbReference>
<dbReference type="Pfam" id="PF02601">
    <property type="entry name" value="Exonuc_VII_L"/>
    <property type="match status" value="1"/>
</dbReference>
<dbReference type="NCBIfam" id="TIGR00237">
    <property type="entry name" value="xseA"/>
    <property type="match status" value="1"/>
</dbReference>